<protein>
    <submittedName>
        <fullName evidence="3">A24 family peptidase</fullName>
    </submittedName>
</protein>
<accession>A0ABT2TI51</accession>
<proteinExistence type="predicted"/>
<evidence type="ECO:0000256" key="1">
    <source>
        <dbReference type="SAM" id="Phobius"/>
    </source>
</evidence>
<comment type="caution">
    <text evidence="3">The sequence shown here is derived from an EMBL/GenBank/DDBJ whole genome shotgun (WGS) entry which is preliminary data.</text>
</comment>
<dbReference type="Proteomes" id="UP001652442">
    <property type="component" value="Unassembled WGS sequence"/>
</dbReference>
<dbReference type="EMBL" id="JAOQJQ010000002">
    <property type="protein sequence ID" value="MCU6761899.1"/>
    <property type="molecule type" value="Genomic_DNA"/>
</dbReference>
<evidence type="ECO:0000313" key="3">
    <source>
        <dbReference type="EMBL" id="MCU6761899.1"/>
    </source>
</evidence>
<keyword evidence="4" id="KW-1185">Reference proteome</keyword>
<gene>
    <name evidence="3" type="ORF">OCV88_06030</name>
</gene>
<name>A0ABT2TI51_9FIRM</name>
<dbReference type="Pfam" id="PF01478">
    <property type="entry name" value="Peptidase_A24"/>
    <property type="match status" value="1"/>
</dbReference>
<organism evidence="3 4">
    <name type="scientific">Brotonthovivens ammoniilytica</name>
    <dbReference type="NCBI Taxonomy" id="2981725"/>
    <lineage>
        <taxon>Bacteria</taxon>
        <taxon>Bacillati</taxon>
        <taxon>Bacillota</taxon>
        <taxon>Clostridia</taxon>
        <taxon>Lachnospirales</taxon>
        <taxon>Lachnospiraceae</taxon>
        <taxon>Brotonthovivens</taxon>
    </lineage>
</organism>
<reference evidence="3 4" key="1">
    <citation type="journal article" date="2021" name="ISME Commun">
        <title>Automated analysis of genomic sequences facilitates high-throughput and comprehensive description of bacteria.</title>
        <authorList>
            <person name="Hitch T.C.A."/>
        </authorList>
    </citation>
    <scope>NUCLEOTIDE SEQUENCE [LARGE SCALE GENOMIC DNA]</scope>
    <source>
        <strain evidence="3 4">Sanger_109</strain>
    </source>
</reference>
<keyword evidence="1" id="KW-0812">Transmembrane</keyword>
<dbReference type="Gene3D" id="1.20.120.1220">
    <property type="match status" value="1"/>
</dbReference>
<dbReference type="RefSeq" id="WP_158424674.1">
    <property type="nucleotide sequence ID" value="NZ_JAOQJQ010000002.1"/>
</dbReference>
<feature type="transmembrane region" description="Helical" evidence="1">
    <location>
        <begin position="78"/>
        <end position="111"/>
    </location>
</feature>
<evidence type="ECO:0000259" key="2">
    <source>
        <dbReference type="Pfam" id="PF01478"/>
    </source>
</evidence>
<feature type="transmembrane region" description="Helical" evidence="1">
    <location>
        <begin position="123"/>
        <end position="139"/>
    </location>
</feature>
<sequence>MAGNILMGILLGITGLLDWRKKYVPLWMTALICVLAVILKIIMMQENILEDIAGGIFLGVLLLGISKVTGDSIGEGDAFILLGIGIYMGALEAVSVLLYGLLGCACAGVIFIVLKRKKWKDQLAFIPFLFAGYVVRAFLTGG</sequence>
<keyword evidence="1" id="KW-1133">Transmembrane helix</keyword>
<feature type="transmembrane region" description="Helical" evidence="1">
    <location>
        <begin position="48"/>
        <end position="66"/>
    </location>
</feature>
<evidence type="ECO:0000313" key="4">
    <source>
        <dbReference type="Proteomes" id="UP001652442"/>
    </source>
</evidence>
<dbReference type="InterPro" id="IPR000045">
    <property type="entry name" value="Prepilin_IV_endopep_pep"/>
</dbReference>
<feature type="transmembrane region" description="Helical" evidence="1">
    <location>
        <begin position="24"/>
        <end position="41"/>
    </location>
</feature>
<keyword evidence="1" id="KW-0472">Membrane</keyword>
<feature type="domain" description="Prepilin type IV endopeptidase peptidase" evidence="2">
    <location>
        <begin position="6"/>
        <end position="107"/>
    </location>
</feature>